<feature type="transmembrane region" description="Helical" evidence="1">
    <location>
        <begin position="177"/>
        <end position="201"/>
    </location>
</feature>
<dbReference type="Proteomes" id="UP001497453">
    <property type="component" value="Chromosome 11"/>
</dbReference>
<accession>A0ABP1CXI7</accession>
<proteinExistence type="predicted"/>
<protein>
    <recommendedName>
        <fullName evidence="4">Transmembrane protein</fullName>
    </recommendedName>
</protein>
<keyword evidence="1" id="KW-0812">Transmembrane</keyword>
<evidence type="ECO:0000313" key="2">
    <source>
        <dbReference type="EMBL" id="CAL1699433.1"/>
    </source>
</evidence>
<dbReference type="EMBL" id="OZ037954">
    <property type="protein sequence ID" value="CAL1699433.1"/>
    <property type="molecule type" value="Genomic_DNA"/>
</dbReference>
<name>A0ABP1CXI7_9APHY</name>
<feature type="transmembrane region" description="Helical" evidence="1">
    <location>
        <begin position="97"/>
        <end position="117"/>
    </location>
</feature>
<evidence type="ECO:0000256" key="1">
    <source>
        <dbReference type="SAM" id="Phobius"/>
    </source>
</evidence>
<keyword evidence="1" id="KW-0472">Membrane</keyword>
<keyword evidence="3" id="KW-1185">Reference proteome</keyword>
<evidence type="ECO:0008006" key="4">
    <source>
        <dbReference type="Google" id="ProtNLM"/>
    </source>
</evidence>
<feature type="transmembrane region" description="Helical" evidence="1">
    <location>
        <begin position="56"/>
        <end position="76"/>
    </location>
</feature>
<reference evidence="3" key="1">
    <citation type="submission" date="2024-04" db="EMBL/GenBank/DDBJ databases">
        <authorList>
            <person name="Shaw F."/>
            <person name="Minotto A."/>
        </authorList>
    </citation>
    <scope>NUCLEOTIDE SEQUENCE [LARGE SCALE GENOMIC DNA]</scope>
</reference>
<keyword evidence="1" id="KW-1133">Transmembrane helix</keyword>
<feature type="transmembrane region" description="Helical" evidence="1">
    <location>
        <begin position="21"/>
        <end position="44"/>
    </location>
</feature>
<evidence type="ECO:0000313" key="3">
    <source>
        <dbReference type="Proteomes" id="UP001497453"/>
    </source>
</evidence>
<feature type="transmembrane region" description="Helical" evidence="1">
    <location>
        <begin position="207"/>
        <end position="228"/>
    </location>
</feature>
<gene>
    <name evidence="2" type="ORF">GFSPODELE1_LOCUS2672</name>
</gene>
<organism evidence="2 3">
    <name type="scientific">Somion occarium</name>
    <dbReference type="NCBI Taxonomy" id="3059160"/>
    <lineage>
        <taxon>Eukaryota</taxon>
        <taxon>Fungi</taxon>
        <taxon>Dikarya</taxon>
        <taxon>Basidiomycota</taxon>
        <taxon>Agaricomycotina</taxon>
        <taxon>Agaricomycetes</taxon>
        <taxon>Polyporales</taxon>
        <taxon>Cerrenaceae</taxon>
        <taxon>Somion</taxon>
    </lineage>
</organism>
<feature type="transmembrane region" description="Helical" evidence="1">
    <location>
        <begin position="146"/>
        <end position="165"/>
    </location>
</feature>
<sequence>MGRDWNSPEELQREQEAFLKLVHALAGVYYWGFVTTLNFEWAFLTRKKEFRWPMTFYFLGRYCQVLCIIGLLIVVNNTSGSIHCQTLFTFAQLTGQAAIGFASLQSLRALFCLWALLMQGVKIEINSTPQGCAIVNSHSATLPATFAYTMSLDLCVLLVTMYQLVIMQGRRSHLMNLLFTDGLIYFGFAFIVNLPATVFMILNLNPFMSVLFGFPTTVVSTVIACRAVRRLSDFNTSGPQVSAGFPITEDAFSEASARVDHTMSWNMAAKQSTNVHVHMETLQTVGGDSESERKKGYGAPEGGVVSYIAH</sequence>